<dbReference type="RefSeq" id="WP_190515116.1">
    <property type="nucleotide sequence ID" value="NZ_JADEWU010000071.1"/>
</dbReference>
<evidence type="ECO:0000313" key="2">
    <source>
        <dbReference type="EMBL" id="MBE9145849.1"/>
    </source>
</evidence>
<gene>
    <name evidence="2" type="ORF">IQ236_21905</name>
</gene>
<reference evidence="2 3" key="1">
    <citation type="submission" date="2020-10" db="EMBL/GenBank/DDBJ databases">
        <authorList>
            <person name="Castelo-Branco R."/>
            <person name="Eusebio N."/>
            <person name="Adriana R."/>
            <person name="Vieira A."/>
            <person name="Brugerolle De Fraissinette N."/>
            <person name="Rezende De Castro R."/>
            <person name="Schneider M.P."/>
            <person name="Vasconcelos V."/>
            <person name="Leao P.N."/>
        </authorList>
    </citation>
    <scope>NUCLEOTIDE SEQUENCE [LARGE SCALE GENOMIC DNA]</scope>
    <source>
        <strain evidence="2 3">LEGE 06226</strain>
    </source>
</reference>
<organism evidence="2 3">
    <name type="scientific">Planktothrix mougeotii LEGE 06226</name>
    <dbReference type="NCBI Taxonomy" id="1828728"/>
    <lineage>
        <taxon>Bacteria</taxon>
        <taxon>Bacillati</taxon>
        <taxon>Cyanobacteriota</taxon>
        <taxon>Cyanophyceae</taxon>
        <taxon>Oscillatoriophycideae</taxon>
        <taxon>Oscillatoriales</taxon>
        <taxon>Microcoleaceae</taxon>
        <taxon>Planktothrix</taxon>
    </lineage>
</organism>
<name>A0ABR9UI82_9CYAN</name>
<protein>
    <submittedName>
        <fullName evidence="2">Uncharacterized protein</fullName>
    </submittedName>
</protein>
<sequence length="54" mass="6083">MKRLHYIGILATVMIALSILPGIVYRIFFSSKSTIPAQVDTPHHAVSPQVLWHQ</sequence>
<keyword evidence="1" id="KW-1133">Transmembrane helix</keyword>
<comment type="caution">
    <text evidence="2">The sequence shown here is derived from an EMBL/GenBank/DDBJ whole genome shotgun (WGS) entry which is preliminary data.</text>
</comment>
<keyword evidence="1" id="KW-0472">Membrane</keyword>
<accession>A0ABR9UI82</accession>
<feature type="transmembrane region" description="Helical" evidence="1">
    <location>
        <begin position="6"/>
        <end position="28"/>
    </location>
</feature>
<evidence type="ECO:0000313" key="3">
    <source>
        <dbReference type="Proteomes" id="UP000640725"/>
    </source>
</evidence>
<proteinExistence type="predicted"/>
<dbReference type="Proteomes" id="UP000640725">
    <property type="component" value="Unassembled WGS sequence"/>
</dbReference>
<keyword evidence="3" id="KW-1185">Reference proteome</keyword>
<keyword evidence="1" id="KW-0812">Transmembrane</keyword>
<evidence type="ECO:0000256" key="1">
    <source>
        <dbReference type="SAM" id="Phobius"/>
    </source>
</evidence>
<dbReference type="EMBL" id="JADEWU010000071">
    <property type="protein sequence ID" value="MBE9145849.1"/>
    <property type="molecule type" value="Genomic_DNA"/>
</dbReference>